<organism evidence="2 3">
    <name type="scientific">Dufourea novaeangliae</name>
    <name type="common">Sweat bee</name>
    <dbReference type="NCBI Taxonomy" id="178035"/>
    <lineage>
        <taxon>Eukaryota</taxon>
        <taxon>Metazoa</taxon>
        <taxon>Ecdysozoa</taxon>
        <taxon>Arthropoda</taxon>
        <taxon>Hexapoda</taxon>
        <taxon>Insecta</taxon>
        <taxon>Pterygota</taxon>
        <taxon>Neoptera</taxon>
        <taxon>Endopterygota</taxon>
        <taxon>Hymenoptera</taxon>
        <taxon>Apocrita</taxon>
        <taxon>Aculeata</taxon>
        <taxon>Apoidea</taxon>
        <taxon>Anthophila</taxon>
        <taxon>Halictidae</taxon>
        <taxon>Rophitinae</taxon>
        <taxon>Dufourea</taxon>
    </lineage>
</organism>
<dbReference type="AlphaFoldDB" id="A0A154P5F3"/>
<feature type="region of interest" description="Disordered" evidence="1">
    <location>
        <begin position="171"/>
        <end position="213"/>
    </location>
</feature>
<feature type="region of interest" description="Disordered" evidence="1">
    <location>
        <begin position="257"/>
        <end position="429"/>
    </location>
</feature>
<evidence type="ECO:0000313" key="2">
    <source>
        <dbReference type="EMBL" id="KZC07082.1"/>
    </source>
</evidence>
<reference evidence="2 3" key="1">
    <citation type="submission" date="2015-07" db="EMBL/GenBank/DDBJ databases">
        <title>The genome of Dufourea novaeangliae.</title>
        <authorList>
            <person name="Pan H."/>
            <person name="Kapheim K."/>
        </authorList>
    </citation>
    <scope>NUCLEOTIDE SEQUENCE [LARGE SCALE GENOMIC DNA]</scope>
    <source>
        <strain evidence="2">0120121106</strain>
        <tissue evidence="2">Whole body</tissue>
    </source>
</reference>
<feature type="region of interest" description="Disordered" evidence="1">
    <location>
        <begin position="43"/>
        <end position="70"/>
    </location>
</feature>
<feature type="compositionally biased region" description="Basic and acidic residues" evidence="1">
    <location>
        <begin position="171"/>
        <end position="184"/>
    </location>
</feature>
<feature type="compositionally biased region" description="Basic residues" evidence="1">
    <location>
        <begin position="378"/>
        <end position="391"/>
    </location>
</feature>
<gene>
    <name evidence="2" type="ORF">WN55_08464</name>
</gene>
<feature type="compositionally biased region" description="Basic and acidic residues" evidence="1">
    <location>
        <begin position="281"/>
        <end position="319"/>
    </location>
</feature>
<name>A0A154P5F3_DUFNO</name>
<keyword evidence="3" id="KW-1185">Reference proteome</keyword>
<evidence type="ECO:0000256" key="1">
    <source>
        <dbReference type="SAM" id="MobiDB-lite"/>
    </source>
</evidence>
<feature type="compositionally biased region" description="Basic and acidic residues" evidence="1">
    <location>
        <begin position="392"/>
        <end position="408"/>
    </location>
</feature>
<sequence length="707" mass="82661">PETNDLIMSAYQEESPREVKVKKYREPFKDVEAQQICDDVTIQVPSDGKDSDSSCSIADTESWSSEEVDEEEVIHIEVDDDCEELLGKDRRDKEKRGRINKIVGAVARIPWQIHIFKACRSLETKRPSLMNKIVSMLQRKQTVPIQTYKRSKKIKGSSSSSSCSCEDESRAFLKDGGRSPDARHLPRRRIRKTETDDESDEMENIDFKHPREKQFTTKQLPKYLESTAKCTSYFEVDETEDSRSARKCVRQVEDVNELVEQSEVQEPKVEHRTSQGTSIEDSNKEEERVEQSEGQDPKEKHRTSQDKMEEKKKKSKDSIGESVEDTDTTNEKVQKSELEDSKEQPTEDDIAKQRVTIDSKAGRSKIDKATDLPDRNKRTQTKSPKRDKKKKIIEPDIKVPHTEDSGKESRKKRKCLEKKERKTRTSRRKCSKDRRDKSCQCSDDESQTHPRHFIEHSEYPCRMDHYHEQVFRPPIAHERCSFIIETNNIPVMIYITKISYFRPCHCHPRNCEVHTCQRPYPEPRSEVCEPSMVRREVIEQRFEMPIVKKYLPMYQSPGLIEELKAHDRMRLIREREAMERRIMSPSRSPDSISVRSKGGSRRIAMCRPPMTRKSTNKDDRLAYQETQAFKNVLHELQRTCHKKPEDNLPLIHLSKKADRTKQVKQLYPPQKKSDKARRIAGRIIKTFKVNVRLSIEKSLIVLTNIYV</sequence>
<accession>A0A154P5F3</accession>
<dbReference type="STRING" id="178035.A0A154P5F3"/>
<feature type="compositionally biased region" description="Basic residues" evidence="1">
    <location>
        <begin position="409"/>
        <end position="429"/>
    </location>
</feature>
<evidence type="ECO:0000313" key="3">
    <source>
        <dbReference type="Proteomes" id="UP000076502"/>
    </source>
</evidence>
<feature type="non-terminal residue" evidence="2">
    <location>
        <position position="1"/>
    </location>
</feature>
<feature type="compositionally biased region" description="Basic and acidic residues" evidence="1">
    <location>
        <begin position="329"/>
        <end position="377"/>
    </location>
</feature>
<dbReference type="OrthoDB" id="6598372at2759"/>
<protein>
    <submittedName>
        <fullName evidence="2">Uncharacterized protein</fullName>
    </submittedName>
</protein>
<dbReference type="EMBL" id="KQ434822">
    <property type="protein sequence ID" value="KZC07082.1"/>
    <property type="molecule type" value="Genomic_DNA"/>
</dbReference>
<proteinExistence type="predicted"/>
<feature type="compositionally biased region" description="Acidic residues" evidence="1">
    <location>
        <begin position="195"/>
        <end position="204"/>
    </location>
</feature>
<dbReference type="Proteomes" id="UP000076502">
    <property type="component" value="Unassembled WGS sequence"/>
</dbReference>